<accession>A0ABU2BZ77</accession>
<reference evidence="1 2" key="1">
    <citation type="submission" date="2023-07" db="EMBL/GenBank/DDBJ databases">
        <title>Sequencing the genomes of 1000 actinobacteria strains.</title>
        <authorList>
            <person name="Klenk H.-P."/>
        </authorList>
    </citation>
    <scope>NUCLEOTIDE SEQUENCE [LARGE SCALE GENOMIC DNA]</scope>
    <source>
        <strain evidence="1 2">DSM 19426</strain>
    </source>
</reference>
<sequence length="237" mass="25411">MARPVRPTALVRLPATALRTGARVGLGVAGWWERQTMSLLGSRIDHARERRELAAGPSGPSYPPTRKDADELGPRMRALLDRALANTPADSSLDLYHRILDQIGPDEARIIGALSDGHASALLHVRPLSPAGILGDPTLENASLIGKLANVSLPQLTPQYVTHLLALGLVQIGPERSSLKDDYQILMADPGVLKASKRASRGPIAPRYEKHTLRLSPLGRSLWEACFPDPGSGTADA</sequence>
<gene>
    <name evidence="1" type="ORF">J2S63_003251</name>
</gene>
<dbReference type="Pfam" id="PF14337">
    <property type="entry name" value="Abi_alpha"/>
    <property type="match status" value="1"/>
</dbReference>
<evidence type="ECO:0008006" key="3">
    <source>
        <dbReference type="Google" id="ProtNLM"/>
    </source>
</evidence>
<evidence type="ECO:0000313" key="2">
    <source>
        <dbReference type="Proteomes" id="UP001183648"/>
    </source>
</evidence>
<proteinExistence type="predicted"/>
<evidence type="ECO:0000313" key="1">
    <source>
        <dbReference type="EMBL" id="MDR7363698.1"/>
    </source>
</evidence>
<dbReference type="RefSeq" id="WP_310304379.1">
    <property type="nucleotide sequence ID" value="NZ_BAAAPS010000005.1"/>
</dbReference>
<comment type="caution">
    <text evidence="1">The sequence shown here is derived from an EMBL/GenBank/DDBJ whole genome shotgun (WGS) entry which is preliminary data.</text>
</comment>
<protein>
    <recommendedName>
        <fullName evidence="3">DUF4393 domain-containing protein</fullName>
    </recommendedName>
</protein>
<dbReference type="Gene3D" id="3.30.110.190">
    <property type="match status" value="1"/>
</dbReference>
<dbReference type="EMBL" id="JAVDYG010000001">
    <property type="protein sequence ID" value="MDR7363698.1"/>
    <property type="molecule type" value="Genomic_DNA"/>
</dbReference>
<name>A0ABU2BZ77_9ACTN</name>
<organism evidence="1 2">
    <name type="scientific">Nocardioides marmoribigeumensis</name>
    <dbReference type="NCBI Taxonomy" id="433649"/>
    <lineage>
        <taxon>Bacteria</taxon>
        <taxon>Bacillati</taxon>
        <taxon>Actinomycetota</taxon>
        <taxon>Actinomycetes</taxon>
        <taxon>Propionibacteriales</taxon>
        <taxon>Nocardioidaceae</taxon>
        <taxon>Nocardioides</taxon>
    </lineage>
</organism>
<dbReference type="InterPro" id="IPR025506">
    <property type="entry name" value="Abi_alpha"/>
</dbReference>
<dbReference type="Proteomes" id="UP001183648">
    <property type="component" value="Unassembled WGS sequence"/>
</dbReference>
<keyword evidence="2" id="KW-1185">Reference proteome</keyword>